<organism evidence="2 3">
    <name type="scientific">Kineobactrum salinum</name>
    <dbReference type="NCBI Taxonomy" id="2708301"/>
    <lineage>
        <taxon>Bacteria</taxon>
        <taxon>Pseudomonadati</taxon>
        <taxon>Pseudomonadota</taxon>
        <taxon>Gammaproteobacteria</taxon>
        <taxon>Cellvibrionales</taxon>
        <taxon>Halieaceae</taxon>
        <taxon>Kineobactrum</taxon>
    </lineage>
</organism>
<dbReference type="Proteomes" id="UP000477680">
    <property type="component" value="Chromosome"/>
</dbReference>
<keyword evidence="1" id="KW-0732">Signal</keyword>
<evidence type="ECO:0000313" key="3">
    <source>
        <dbReference type="Proteomes" id="UP000477680"/>
    </source>
</evidence>
<name>A0A6C0U3B3_9GAMM</name>
<proteinExistence type="predicted"/>
<feature type="signal peptide" evidence="1">
    <location>
        <begin position="1"/>
        <end position="27"/>
    </location>
</feature>
<dbReference type="RefSeq" id="WP_163495367.1">
    <property type="nucleotide sequence ID" value="NZ_CP048711.1"/>
</dbReference>
<gene>
    <name evidence="2" type="ORF">G3T16_11360</name>
</gene>
<sequence>MKGNTGKPSAAVAAFLLWISAAQGAFAETAVEALADLSHQIVWVSSFGSWSNAGSQGVHRVILLDAQADYPHSKIYLQWVEKAGAGQAEDSGRVLASIPVTEINNAAVFQLSLPRVAETGDGNVLELTARNQYSQTVQYLQLLPGAPGHYHLNYMSSPYPASLDSTVVEIPLSLDYYVRPTF</sequence>
<keyword evidence="3" id="KW-1185">Reference proteome</keyword>
<evidence type="ECO:0000313" key="2">
    <source>
        <dbReference type="EMBL" id="QIB65929.1"/>
    </source>
</evidence>
<accession>A0A6C0U3B3</accession>
<dbReference type="EMBL" id="CP048711">
    <property type="protein sequence ID" value="QIB65929.1"/>
    <property type="molecule type" value="Genomic_DNA"/>
</dbReference>
<reference evidence="2 3" key="1">
    <citation type="submission" date="2020-02" db="EMBL/GenBank/DDBJ databases">
        <title>Genome sequencing for Kineobactrum sp. M2.</title>
        <authorList>
            <person name="Park S.-J."/>
        </authorList>
    </citation>
    <scope>NUCLEOTIDE SEQUENCE [LARGE SCALE GENOMIC DNA]</scope>
    <source>
        <strain evidence="2 3">M2</strain>
    </source>
</reference>
<dbReference type="KEGG" id="kim:G3T16_11360"/>
<feature type="chain" id="PRO_5025390351" evidence="1">
    <location>
        <begin position="28"/>
        <end position="182"/>
    </location>
</feature>
<protein>
    <submittedName>
        <fullName evidence="2">Uncharacterized protein</fullName>
    </submittedName>
</protein>
<dbReference type="AlphaFoldDB" id="A0A6C0U3B3"/>
<evidence type="ECO:0000256" key="1">
    <source>
        <dbReference type="SAM" id="SignalP"/>
    </source>
</evidence>